<dbReference type="HOGENOM" id="CLU_3093245_0_0_1"/>
<organism evidence="1 2">
    <name type="scientific">Sphaerobolus stellatus (strain SS14)</name>
    <dbReference type="NCBI Taxonomy" id="990650"/>
    <lineage>
        <taxon>Eukaryota</taxon>
        <taxon>Fungi</taxon>
        <taxon>Dikarya</taxon>
        <taxon>Basidiomycota</taxon>
        <taxon>Agaricomycotina</taxon>
        <taxon>Agaricomycetes</taxon>
        <taxon>Phallomycetidae</taxon>
        <taxon>Geastrales</taxon>
        <taxon>Sphaerobolaceae</taxon>
        <taxon>Sphaerobolus</taxon>
    </lineage>
</organism>
<protein>
    <submittedName>
        <fullName evidence="1">Uncharacterized protein</fullName>
    </submittedName>
</protein>
<name>A0A0C9UQ39_SPHS4</name>
<keyword evidence="2" id="KW-1185">Reference proteome</keyword>
<proteinExistence type="predicted"/>
<sequence length="53" mass="6087">MALHSTISNEIAGNSSISSAVPYRLFAPQYVPQYSQYGFRVSHGEQRRLMFHR</sequence>
<dbReference type="AlphaFoldDB" id="A0A0C9UQ39"/>
<dbReference type="EMBL" id="KN837247">
    <property type="protein sequence ID" value="KIJ31162.1"/>
    <property type="molecule type" value="Genomic_DNA"/>
</dbReference>
<accession>A0A0C9UQ39</accession>
<reference evidence="1 2" key="1">
    <citation type="submission" date="2014-06" db="EMBL/GenBank/DDBJ databases">
        <title>Evolutionary Origins and Diversification of the Mycorrhizal Mutualists.</title>
        <authorList>
            <consortium name="DOE Joint Genome Institute"/>
            <consortium name="Mycorrhizal Genomics Consortium"/>
            <person name="Kohler A."/>
            <person name="Kuo A."/>
            <person name="Nagy L.G."/>
            <person name="Floudas D."/>
            <person name="Copeland A."/>
            <person name="Barry K.W."/>
            <person name="Cichocki N."/>
            <person name="Veneault-Fourrey C."/>
            <person name="LaButti K."/>
            <person name="Lindquist E.A."/>
            <person name="Lipzen A."/>
            <person name="Lundell T."/>
            <person name="Morin E."/>
            <person name="Murat C."/>
            <person name="Riley R."/>
            <person name="Ohm R."/>
            <person name="Sun H."/>
            <person name="Tunlid A."/>
            <person name="Henrissat B."/>
            <person name="Grigoriev I.V."/>
            <person name="Hibbett D.S."/>
            <person name="Martin F."/>
        </authorList>
    </citation>
    <scope>NUCLEOTIDE SEQUENCE [LARGE SCALE GENOMIC DNA]</scope>
    <source>
        <strain evidence="1 2">SS14</strain>
    </source>
</reference>
<dbReference type="Proteomes" id="UP000054279">
    <property type="component" value="Unassembled WGS sequence"/>
</dbReference>
<gene>
    <name evidence="1" type="ORF">M422DRAFT_36326</name>
</gene>
<evidence type="ECO:0000313" key="2">
    <source>
        <dbReference type="Proteomes" id="UP000054279"/>
    </source>
</evidence>
<evidence type="ECO:0000313" key="1">
    <source>
        <dbReference type="EMBL" id="KIJ31162.1"/>
    </source>
</evidence>